<evidence type="ECO:0000313" key="9">
    <source>
        <dbReference type="Proteomes" id="UP000031623"/>
    </source>
</evidence>
<feature type="repeat" description="NHL" evidence="4">
    <location>
        <begin position="47"/>
        <end position="86"/>
    </location>
</feature>
<feature type="region of interest" description="Disordered" evidence="5">
    <location>
        <begin position="2183"/>
        <end position="2273"/>
    </location>
</feature>
<accession>A0A090ACG5</accession>
<dbReference type="Pfam" id="PF03160">
    <property type="entry name" value="Calx-beta"/>
    <property type="match status" value="4"/>
</dbReference>
<feature type="repeat" description="NHL" evidence="4">
    <location>
        <begin position="188"/>
        <end position="228"/>
    </location>
</feature>
<dbReference type="InterPro" id="IPR036116">
    <property type="entry name" value="FN3_sf"/>
</dbReference>
<feature type="repeat" description="NHL" evidence="4">
    <location>
        <begin position="327"/>
        <end position="370"/>
    </location>
</feature>
<dbReference type="InterPro" id="IPR013783">
    <property type="entry name" value="Ig-like_fold"/>
</dbReference>
<keyword evidence="6" id="KW-0472">Membrane</keyword>
<reference evidence="8 9" key="1">
    <citation type="journal article" date="2014" name="ISME J.">
        <title>Ecophysiology of Thioploca ingrica as revealed by the complete genome sequence supplemented with proteomic evidence.</title>
        <authorList>
            <person name="Kojima H."/>
            <person name="Ogura Y."/>
            <person name="Yamamoto N."/>
            <person name="Togashi T."/>
            <person name="Mori H."/>
            <person name="Watanabe T."/>
            <person name="Nemoto F."/>
            <person name="Kurokawa K."/>
            <person name="Hayashi T."/>
            <person name="Fukui M."/>
        </authorList>
    </citation>
    <scope>NUCLEOTIDE SEQUENCE [LARGE SCALE GENOMIC DNA]</scope>
</reference>
<evidence type="ECO:0000256" key="6">
    <source>
        <dbReference type="SAM" id="Phobius"/>
    </source>
</evidence>
<dbReference type="SUPFAM" id="SSF141072">
    <property type="entry name" value="CalX-like"/>
    <property type="match status" value="5"/>
</dbReference>
<dbReference type="SUPFAM" id="SSF49265">
    <property type="entry name" value="Fibronectin type III"/>
    <property type="match status" value="1"/>
</dbReference>
<keyword evidence="6" id="KW-1133">Transmembrane helix</keyword>
<dbReference type="GO" id="GO:0016020">
    <property type="term" value="C:membrane"/>
    <property type="evidence" value="ECO:0007669"/>
    <property type="project" value="InterPro"/>
</dbReference>
<dbReference type="EMBL" id="AP014633">
    <property type="protein sequence ID" value="BAP54394.1"/>
    <property type="molecule type" value="Genomic_DNA"/>
</dbReference>
<dbReference type="Gene3D" id="2.60.40.10">
    <property type="entry name" value="Immunoglobulins"/>
    <property type="match status" value="5"/>
</dbReference>
<evidence type="ECO:0000256" key="3">
    <source>
        <dbReference type="ARBA" id="ARBA00022837"/>
    </source>
</evidence>
<dbReference type="InterPro" id="IPR015919">
    <property type="entry name" value="Cadherin-like_sf"/>
</dbReference>
<keyword evidence="3" id="KW-0106">Calcium</keyword>
<dbReference type="Pfam" id="PF01650">
    <property type="entry name" value="Peptidase_C13"/>
    <property type="match status" value="1"/>
</dbReference>
<dbReference type="InterPro" id="IPR001309">
    <property type="entry name" value="Pept_C14_p20"/>
</dbReference>
<dbReference type="HOGENOM" id="CLU_000599_0_0_6"/>
<dbReference type="PANTHER" id="PTHR24104">
    <property type="entry name" value="E3 UBIQUITIN-PROTEIN LIGASE NHLRC1-RELATED"/>
    <property type="match status" value="1"/>
</dbReference>
<evidence type="ECO:0000256" key="5">
    <source>
        <dbReference type="SAM" id="MobiDB-lite"/>
    </source>
</evidence>
<evidence type="ECO:0000256" key="1">
    <source>
        <dbReference type="ARBA" id="ARBA00022729"/>
    </source>
</evidence>
<name>A0A090ACG5_9GAMM</name>
<dbReference type="CDD" id="cd11304">
    <property type="entry name" value="Cadherin_repeat"/>
    <property type="match status" value="1"/>
</dbReference>
<keyword evidence="6" id="KW-0812">Transmembrane</keyword>
<dbReference type="SMART" id="SM00237">
    <property type="entry name" value="Calx_beta"/>
    <property type="match status" value="5"/>
</dbReference>
<dbReference type="InterPro" id="IPR001096">
    <property type="entry name" value="Peptidase_C13"/>
</dbReference>
<dbReference type="Gene3D" id="2.60.40.2030">
    <property type="match status" value="5"/>
</dbReference>
<dbReference type="KEGG" id="tig:THII_0097"/>
<feature type="repeat" description="NHL" evidence="4">
    <location>
        <begin position="94"/>
        <end position="133"/>
    </location>
</feature>
<feature type="compositionally biased region" description="Polar residues" evidence="5">
    <location>
        <begin position="2214"/>
        <end position="2273"/>
    </location>
</feature>
<dbReference type="InterPro" id="IPR003644">
    <property type="entry name" value="Calx_beta"/>
</dbReference>
<feature type="repeat" description="NHL" evidence="4">
    <location>
        <begin position="144"/>
        <end position="180"/>
    </location>
</feature>
<dbReference type="PANTHER" id="PTHR24104:SF25">
    <property type="entry name" value="PROTEIN LIN-41"/>
    <property type="match status" value="1"/>
</dbReference>
<dbReference type="Proteomes" id="UP000031623">
    <property type="component" value="Chromosome"/>
</dbReference>
<feature type="repeat" description="NHL" evidence="4">
    <location>
        <begin position="528"/>
        <end position="563"/>
    </location>
</feature>
<proteinExistence type="predicted"/>
<gene>
    <name evidence="8" type="ORF">THII_0097</name>
</gene>
<dbReference type="GO" id="GO:0008270">
    <property type="term" value="F:zinc ion binding"/>
    <property type="evidence" value="ECO:0007669"/>
    <property type="project" value="UniProtKB-KW"/>
</dbReference>
<feature type="domain" description="Caspase family p20" evidence="7">
    <location>
        <begin position="1327"/>
        <end position="1459"/>
    </location>
</feature>
<dbReference type="InterPro" id="IPR011042">
    <property type="entry name" value="6-blade_b-propeller_TolB-like"/>
</dbReference>
<evidence type="ECO:0000259" key="7">
    <source>
        <dbReference type="PROSITE" id="PS50208"/>
    </source>
</evidence>
<dbReference type="InterPro" id="IPR050952">
    <property type="entry name" value="TRIM-NHL_E3_ligases"/>
</dbReference>
<dbReference type="Gene3D" id="2.120.10.30">
    <property type="entry name" value="TolB, C-terminal domain"/>
    <property type="match status" value="6"/>
</dbReference>
<keyword evidence="1" id="KW-0732">Signal</keyword>
<feature type="repeat" description="NHL" evidence="4">
    <location>
        <begin position="574"/>
        <end position="610"/>
    </location>
</feature>
<sequence>MLKKISLSHRIHGYPFKIYLFNVLILFSSALLATTSKEPLVFDLTWGLKGSGASQFQEPASLAIDSLGYIYVTDSLNHRVQKFNSNGDFITQWGTFGSNQGQFNQPAGIAIGVNNRVYVVDSQNHRFQLFDSEGQFIQMWGMLGTGDIQFNQPIGVAIDKTGNIYVTDTQNHRVQKLDSEGHFLLQWGNPGSEAGQFQEPKGIAIDNNQECVYVIDFGNHRLQKFDYQGNFLNTWGKLGLEAGQFQYPQSVVVDNFGYVYVMDTDNHRIQKFDSDGQFLTQWGMSGVGEGQFSSARGIAINTAGIVYVADTENHRIQKWMQLPPTFQSQWGTTGTGEGQFNNPYGITIDDNQDVYVTDDNNHRLQKFTQSGLFLSQYGSWGSGNDKFKNPAGIAIDKAGSLYVADRRNHRIQQLNSDGNFIKNWGDQGQNPGKFDNPWDVAVDDGGNVYVVDWNNHRIQKFDNQSNFITTWGGFGSQPGQFNLPQSIAIDENNNIYVVDTNNKRIQKFDSDGNFLLQWGKTATPPLNSRDGEFNQPYGIGIDNQNHVYVTDYQDNRIQQFDSEGHFLTKWGMLGAQAGQFSVPADVAVDHSGNVYVADYNNNRIQVFGIHSNQAPVNHLPSQALSLDEDQTLVFATAHNNLISISDEDAGNQAIKVTLTTTQGALTLNGTAGLHFSEGDGTADISMSFTGNLLNINSVLNGMQLTLLPNYYGEVNIQIVTDDQGYTGADGVKSTTATLKIKINPVADTPQVTYAATSEGVQTTTGLTISRHPDDGEEVAYFKITTIKNGLLFQHDGTTPIQEGEFISATQGNEGLKFTPTATNNGQFQVQSALTNDDAGLGGEPATVIINIGTVNDPPILKSIGNQTVKLGDLLTFTVSATDPDIPPNQLKFSLTAAPADAFIDSATGQFTWKPSQAGLFTFTVVVTDDGVNPDKLSDSEEITVIVGNSPPVLKPIATQTIALGQSMTFIASATDAEDKILFFSLLENKPLGATINPTTGQFAWSPTQSGTFTTTVVVTDTGKLSGRQTVTLVVGNTPPQLAPIAKQLVHLGTTVTLQATATDAENNELRFSLTQAPVGAVVDPLTGLFTWTPTHNGIFNFILVVTDSSGLSDQQAITITVAEQPILAPIGNQTVFVNQLLTFTAHATHPNDTPLTFSLGNAPDGAVIDSATGVFMWIPKQQGVFNTTVIGTDVNQNSVSENLTITVTVALTQLSLELDSNLIFKGDTLTVTGSLYRFPSNNLELNNNPIQLSITSPDNQVVTLETLTQNHGQYLFDNLPPLTQAGQYVLQTQFQGTDKLNSSQAVVTTVLVRALAGYAMLIQGKSQDGSGLDAHNKTLNRIYRTLKLRGFTDENIEYFNHNPNQAGLNIAIDNIPTLSNLKTGLNDLQTKLNAQPAPFYLILVDHGGSEGVFYLNESHNEIITATDLDNWLTQLEQGLNTQALNQPRIIMIGACYSGSFLSTLAKKGRVIVTSTAAHEESHQGPKEPDEIRSGEFFMEALFAQLGRGHSLKTAFELATQSIETFTLIAQDAPFNRFYQDRAAQHPLLEDNADRQGSNVLFLGQDGEVARNIYLGLGRRYDATAPDNPADIVTVTPTLYLDSPATTAQLVVTVNNPERVQNQQVAVDIRPPSLTLQRAGIENKEPLEINGLSRISLTATADKHFVGDFNAVNEPGQYEVFYWVTDTETQQMSPLKRSLVYKRQAGNYPPRSFSLRSPEIGSQTSTTVIFDWDDTTDPEGDRVTYTFLLATDPDFNQIIYRRDELLHSLTYLNNHTPIDDDLNANPTGLRDGTQYYWQVEAIDPFGERTRSQVFSFKTNNTNAPPSILSFQLFNAVQFFSLETADLSFWQMDEGGNLIMDEGGNPIPVTQPPLIYQEQNDYLLLLPQGRRRLKITSPGLETQTMDLDTTTEQPQLVLPNAPEIKLDPAEESNSLKLKIKPVATPAKNPGQLQFAVTATDIQENQINVNLLVDRVMGQDGEVAVAFTTINGTALAGNDYQSASGTLNWADQDNRSQRINLTIYNDSEFERDETFSINLSNPTGEAMLGTNRLTVTIKDDDTPVSKNSAAGTLQFSNATTTLSEIDGSVSSIMINRSGGNKGTVSVQYLATDEGNATRGQDYLIENNTLSWNEGDTQSKPVAIKIVNDDQIEPLETIYLSLINPTGGATLGTPSQIILTIQDDDTITTTSTTPPESVASNSTKQPITTTPDPVPTETIENNSPSQTNSTANPETTAESTNFTSNPETTAKPTNSTSVPETTAEPTSSAQNVSAQPVTTSNAMSSLQFTQYVYEVNEGDGKLTTLLVSRSGDSTGEASVQYTISPASEAKATEDFSSGSGTLHWQTGDTTAKSVDLQLLEDNQIEPDEKIFIYLSDPNGAQLGQPNATTIIVADNDADALQFSQSTYYVNEAQGDLSNLIQVNREGNSVGLVSVQYLISSASTASLSQDYDIDNFEQLLKWDAEDKAPQGIPIQLKDDDQVEGSETIVLSLHNPTGAQLGAKNQAKIIITDNDKETPIEALQPGSLQFTSPLYSVVEGSQVVKICVERILGYQGEITVKYQVTNRSTAVENIDYVLLQKEPLRWLPGEIIPKCLSFNVNADDLDEAFELIDLQLTDVTGGAQLGHWAETQILLFDPQVNSLMTEKELPDLGQGIALAAENSGGGQSHFRGGVSLHKAYHNPLTLSTTQPVSISGQINIDPLHVGQTADIVIVARWIPSVGREEFFMQNSNGQIQSWDLNSAHLVAAQAQVTLSAIQEIDIYTGLLNVGQFQIFFGYRLEDNTLFFNGEQPISVTSYQ</sequence>
<dbReference type="SUPFAM" id="SSF63829">
    <property type="entry name" value="Calcium-dependent phosphotriesterase"/>
    <property type="match status" value="3"/>
</dbReference>
<feature type="repeat" description="NHL" evidence="4">
    <location>
        <begin position="472"/>
        <end position="511"/>
    </location>
</feature>
<dbReference type="PROSITE" id="PS50208">
    <property type="entry name" value="CASPASE_P20"/>
    <property type="match status" value="1"/>
</dbReference>
<protein>
    <submittedName>
        <fullName evidence="8">NHL repeat containing protein</fullName>
    </submittedName>
</protein>
<dbReference type="InterPro" id="IPR001258">
    <property type="entry name" value="NHL_repeat"/>
</dbReference>
<dbReference type="GO" id="GO:0004197">
    <property type="term" value="F:cysteine-type endopeptidase activity"/>
    <property type="evidence" value="ECO:0007669"/>
    <property type="project" value="InterPro"/>
</dbReference>
<evidence type="ECO:0000313" key="8">
    <source>
        <dbReference type="EMBL" id="BAP54394.1"/>
    </source>
</evidence>
<dbReference type="STRING" id="40754.THII_0097"/>
<dbReference type="OrthoDB" id="5618630at2"/>
<dbReference type="Pfam" id="PF01436">
    <property type="entry name" value="NHL"/>
    <property type="match status" value="12"/>
</dbReference>
<dbReference type="GO" id="GO:0005509">
    <property type="term" value="F:calcium ion binding"/>
    <property type="evidence" value="ECO:0007669"/>
    <property type="project" value="InterPro"/>
</dbReference>
<dbReference type="GO" id="GO:0007154">
    <property type="term" value="P:cell communication"/>
    <property type="evidence" value="ECO:0007669"/>
    <property type="project" value="InterPro"/>
</dbReference>
<feature type="repeat" description="NHL" evidence="4">
    <location>
        <begin position="374"/>
        <end position="417"/>
    </location>
</feature>
<keyword evidence="9" id="KW-1185">Reference proteome</keyword>
<dbReference type="CDD" id="cd14955">
    <property type="entry name" value="NHL_like_4"/>
    <property type="match status" value="2"/>
</dbReference>
<dbReference type="Pfam" id="PF05345">
    <property type="entry name" value="He_PIG"/>
    <property type="match status" value="4"/>
</dbReference>
<dbReference type="SUPFAM" id="SSF49313">
    <property type="entry name" value="Cadherin-like"/>
    <property type="match status" value="4"/>
</dbReference>
<feature type="compositionally biased region" description="Polar residues" evidence="5">
    <location>
        <begin position="2190"/>
        <end position="2207"/>
    </location>
</feature>
<feature type="repeat" description="NHL" evidence="4">
    <location>
        <begin position="236"/>
        <end position="275"/>
    </location>
</feature>
<evidence type="ECO:0000256" key="4">
    <source>
        <dbReference type="PROSITE-ProRule" id="PRU00504"/>
    </source>
</evidence>
<feature type="repeat" description="NHL" evidence="4">
    <location>
        <begin position="428"/>
        <end position="464"/>
    </location>
</feature>
<feature type="transmembrane region" description="Helical" evidence="6">
    <location>
        <begin position="12"/>
        <end position="33"/>
    </location>
</feature>
<dbReference type="GO" id="GO:0006508">
    <property type="term" value="P:proteolysis"/>
    <property type="evidence" value="ECO:0007669"/>
    <property type="project" value="InterPro"/>
</dbReference>
<keyword evidence="2" id="KW-0677">Repeat</keyword>
<dbReference type="InterPro" id="IPR038081">
    <property type="entry name" value="CalX-like_sf"/>
</dbReference>
<evidence type="ECO:0000256" key="2">
    <source>
        <dbReference type="ARBA" id="ARBA00022737"/>
    </source>
</evidence>
<feature type="repeat" description="NHL" evidence="4">
    <location>
        <begin position="286"/>
        <end position="322"/>
    </location>
</feature>
<organism evidence="8 9">
    <name type="scientific">Thioploca ingrica</name>
    <dbReference type="NCBI Taxonomy" id="40754"/>
    <lineage>
        <taxon>Bacteria</taxon>
        <taxon>Pseudomonadati</taxon>
        <taxon>Pseudomonadota</taxon>
        <taxon>Gammaproteobacteria</taxon>
        <taxon>Thiotrichales</taxon>
        <taxon>Thiotrichaceae</taxon>
        <taxon>Thioploca</taxon>
    </lineage>
</organism>
<dbReference type="Gene3D" id="3.40.50.1460">
    <property type="match status" value="1"/>
</dbReference>
<dbReference type="PROSITE" id="PS51125">
    <property type="entry name" value="NHL"/>
    <property type="match status" value="12"/>
</dbReference>